<feature type="domain" description="Zinc-ribbon" evidence="2">
    <location>
        <begin position="3"/>
        <end position="23"/>
    </location>
</feature>
<organism evidence="3 4">
    <name type="scientific">Candidatus Coproplasma stercoripullorum</name>
    <dbReference type="NCBI Taxonomy" id="2840751"/>
    <lineage>
        <taxon>Bacteria</taxon>
        <taxon>Bacillati</taxon>
        <taxon>Bacillota</taxon>
        <taxon>Clostridia</taxon>
        <taxon>Eubacteriales</taxon>
        <taxon>Candidatus Coproplasma</taxon>
    </lineage>
</organism>
<dbReference type="Proteomes" id="UP000824179">
    <property type="component" value="Unassembled WGS sequence"/>
</dbReference>
<dbReference type="InterPro" id="IPR026870">
    <property type="entry name" value="Zinc_ribbon_dom"/>
</dbReference>
<name>A0A9D1DAD9_9FIRM</name>
<feature type="transmembrane region" description="Helical" evidence="1">
    <location>
        <begin position="86"/>
        <end position="107"/>
    </location>
</feature>
<reference evidence="3" key="1">
    <citation type="submission" date="2020-10" db="EMBL/GenBank/DDBJ databases">
        <authorList>
            <person name="Gilroy R."/>
        </authorList>
    </citation>
    <scope>NUCLEOTIDE SEQUENCE</scope>
    <source>
        <strain evidence="3">ChiW25-3613</strain>
    </source>
</reference>
<evidence type="ECO:0000313" key="3">
    <source>
        <dbReference type="EMBL" id="HIR39062.1"/>
    </source>
</evidence>
<evidence type="ECO:0000256" key="1">
    <source>
        <dbReference type="SAM" id="Phobius"/>
    </source>
</evidence>
<sequence length="117" mass="12700">MMFCKNCGNQIDDNAVVCPHCGCATDNFNQNHRPNAPAPREDDAPSAGFAVLSFFVPIVGLILYLVWNDTMPMRARSCGKGAITGFIVWLILGIISIVSTVLIFAHIGSTLWNTMAI</sequence>
<keyword evidence="1" id="KW-1133">Transmembrane helix</keyword>
<evidence type="ECO:0000313" key="4">
    <source>
        <dbReference type="Proteomes" id="UP000824179"/>
    </source>
</evidence>
<dbReference type="Pfam" id="PF13240">
    <property type="entry name" value="Zn_Ribbon_1"/>
    <property type="match status" value="1"/>
</dbReference>
<accession>A0A9D1DAD9</accession>
<comment type="caution">
    <text evidence="3">The sequence shown here is derived from an EMBL/GenBank/DDBJ whole genome shotgun (WGS) entry which is preliminary data.</text>
</comment>
<dbReference type="AlphaFoldDB" id="A0A9D1DAD9"/>
<evidence type="ECO:0000259" key="2">
    <source>
        <dbReference type="Pfam" id="PF13240"/>
    </source>
</evidence>
<protein>
    <submittedName>
        <fullName evidence="3">Zinc ribbon domain-containing protein</fullName>
    </submittedName>
</protein>
<feature type="transmembrane region" description="Helical" evidence="1">
    <location>
        <begin position="47"/>
        <end position="66"/>
    </location>
</feature>
<reference evidence="3" key="2">
    <citation type="journal article" date="2021" name="PeerJ">
        <title>Extensive microbial diversity within the chicken gut microbiome revealed by metagenomics and culture.</title>
        <authorList>
            <person name="Gilroy R."/>
            <person name="Ravi A."/>
            <person name="Getino M."/>
            <person name="Pursley I."/>
            <person name="Horton D.L."/>
            <person name="Alikhan N.F."/>
            <person name="Baker D."/>
            <person name="Gharbi K."/>
            <person name="Hall N."/>
            <person name="Watson M."/>
            <person name="Adriaenssens E.M."/>
            <person name="Foster-Nyarko E."/>
            <person name="Jarju S."/>
            <person name="Secka A."/>
            <person name="Antonio M."/>
            <person name="Oren A."/>
            <person name="Chaudhuri R.R."/>
            <person name="La Ragione R."/>
            <person name="Hildebrand F."/>
            <person name="Pallen M.J."/>
        </authorList>
    </citation>
    <scope>NUCLEOTIDE SEQUENCE</scope>
    <source>
        <strain evidence="3">ChiW25-3613</strain>
    </source>
</reference>
<gene>
    <name evidence="3" type="ORF">IAB90_01640</name>
</gene>
<proteinExistence type="predicted"/>
<keyword evidence="1" id="KW-0472">Membrane</keyword>
<keyword evidence="1" id="KW-0812">Transmembrane</keyword>
<dbReference type="EMBL" id="DVHB01000034">
    <property type="protein sequence ID" value="HIR39062.1"/>
    <property type="molecule type" value="Genomic_DNA"/>
</dbReference>